<keyword evidence="7" id="KW-0472">Membrane</keyword>
<dbReference type="CDD" id="cd14014">
    <property type="entry name" value="STKc_PknB_like"/>
    <property type="match status" value="1"/>
</dbReference>
<keyword evidence="4 9" id="KW-0418">Kinase</keyword>
<feature type="compositionally biased region" description="Polar residues" evidence="6">
    <location>
        <begin position="330"/>
        <end position="345"/>
    </location>
</feature>
<evidence type="ECO:0000313" key="10">
    <source>
        <dbReference type="Proteomes" id="UP001596058"/>
    </source>
</evidence>
<dbReference type="Proteomes" id="UP001596058">
    <property type="component" value="Unassembled WGS sequence"/>
</dbReference>
<keyword evidence="2" id="KW-0808">Transferase</keyword>
<evidence type="ECO:0000256" key="6">
    <source>
        <dbReference type="SAM" id="MobiDB-lite"/>
    </source>
</evidence>
<feature type="region of interest" description="Disordered" evidence="6">
    <location>
        <begin position="266"/>
        <end position="290"/>
    </location>
</feature>
<keyword evidence="7" id="KW-0812">Transmembrane</keyword>
<gene>
    <name evidence="9" type="ORF">ACFPZ3_31965</name>
</gene>
<dbReference type="InterPro" id="IPR050660">
    <property type="entry name" value="NEK_Ser/Thr_kinase"/>
</dbReference>
<dbReference type="EMBL" id="JBHSPA010000038">
    <property type="protein sequence ID" value="MFC5828507.1"/>
    <property type="molecule type" value="Genomic_DNA"/>
</dbReference>
<dbReference type="SUPFAM" id="SSF50998">
    <property type="entry name" value="Quinoprotein alcohol dehydrogenase-like"/>
    <property type="match status" value="1"/>
</dbReference>
<dbReference type="Pfam" id="PF00400">
    <property type="entry name" value="WD40"/>
    <property type="match status" value="1"/>
</dbReference>
<reference evidence="10" key="1">
    <citation type="journal article" date="2019" name="Int. J. Syst. Evol. Microbiol.">
        <title>The Global Catalogue of Microorganisms (GCM) 10K type strain sequencing project: providing services to taxonomists for standard genome sequencing and annotation.</title>
        <authorList>
            <consortium name="The Broad Institute Genomics Platform"/>
            <consortium name="The Broad Institute Genome Sequencing Center for Infectious Disease"/>
            <person name="Wu L."/>
            <person name="Ma J."/>
        </authorList>
    </citation>
    <scope>NUCLEOTIDE SEQUENCE [LARGE SCALE GENOMIC DNA]</scope>
    <source>
        <strain evidence="10">CCUG 53903</strain>
    </source>
</reference>
<dbReference type="InterPro" id="IPR001680">
    <property type="entry name" value="WD40_rpt"/>
</dbReference>
<evidence type="ECO:0000256" key="5">
    <source>
        <dbReference type="ARBA" id="ARBA00022840"/>
    </source>
</evidence>
<dbReference type="InterPro" id="IPR008271">
    <property type="entry name" value="Ser/Thr_kinase_AS"/>
</dbReference>
<evidence type="ECO:0000313" key="9">
    <source>
        <dbReference type="EMBL" id="MFC5828507.1"/>
    </source>
</evidence>
<evidence type="ECO:0000256" key="4">
    <source>
        <dbReference type="ARBA" id="ARBA00022777"/>
    </source>
</evidence>
<dbReference type="SUPFAM" id="SSF56112">
    <property type="entry name" value="Protein kinase-like (PK-like)"/>
    <property type="match status" value="1"/>
</dbReference>
<proteinExistence type="predicted"/>
<evidence type="ECO:0000256" key="1">
    <source>
        <dbReference type="ARBA" id="ARBA00012513"/>
    </source>
</evidence>
<evidence type="ECO:0000256" key="2">
    <source>
        <dbReference type="ARBA" id="ARBA00022679"/>
    </source>
</evidence>
<keyword evidence="7" id="KW-1133">Transmembrane helix</keyword>
<dbReference type="Pfam" id="PF00069">
    <property type="entry name" value="Pkinase"/>
    <property type="match status" value="1"/>
</dbReference>
<feature type="region of interest" description="Disordered" evidence="6">
    <location>
        <begin position="324"/>
        <end position="385"/>
    </location>
</feature>
<dbReference type="EC" id="2.7.11.1" evidence="1"/>
<accession>A0ABW1CTP7</accession>
<dbReference type="Gene3D" id="2.130.10.10">
    <property type="entry name" value="YVTN repeat-like/Quinoprotein amine dehydrogenase"/>
    <property type="match status" value="2"/>
</dbReference>
<protein>
    <recommendedName>
        <fullName evidence="1">non-specific serine/threonine protein kinase</fullName>
        <ecNumber evidence="1">2.7.11.1</ecNumber>
    </recommendedName>
</protein>
<dbReference type="PROSITE" id="PS00108">
    <property type="entry name" value="PROTEIN_KINASE_ST"/>
    <property type="match status" value="1"/>
</dbReference>
<evidence type="ECO:0000256" key="7">
    <source>
        <dbReference type="SAM" id="Phobius"/>
    </source>
</evidence>
<dbReference type="PANTHER" id="PTHR43671">
    <property type="entry name" value="SERINE/THREONINE-PROTEIN KINASE NEK"/>
    <property type="match status" value="1"/>
</dbReference>
<evidence type="ECO:0000256" key="3">
    <source>
        <dbReference type="ARBA" id="ARBA00022741"/>
    </source>
</evidence>
<dbReference type="PANTHER" id="PTHR43671:SF13">
    <property type="entry name" value="SERINE_THREONINE-PROTEIN KINASE NEK2"/>
    <property type="match status" value="1"/>
</dbReference>
<keyword evidence="9" id="KW-0723">Serine/threonine-protein kinase</keyword>
<keyword evidence="5" id="KW-0067">ATP-binding</keyword>
<dbReference type="InterPro" id="IPR015943">
    <property type="entry name" value="WD40/YVTN_repeat-like_dom_sf"/>
</dbReference>
<comment type="caution">
    <text evidence="9">The sequence shown here is derived from an EMBL/GenBank/DDBJ whole genome shotgun (WGS) entry which is preliminary data.</text>
</comment>
<name>A0ABW1CTP7_9ACTN</name>
<sequence length="690" mass="70674">MPDARPLRPDDPERIGGYRLLGVLGSGGQGVVYRGVGDSGREVAIKLLHSHLTQDVTVTRGFLREVETARRVAAFCTAAVLDVGMLEERPYIVSEYVPGDTLQALVLSSGPRTGGALDRLAISTLTALAAIHQAGIVHRDFKPGNVLMGPDGPIVIDFGIAKALDATTRTSGVVGTPAYMSPEQFRGERVGPASDVFSWAGTMVFAATGRAPFGGGSMAVLLNRILSGLPDLDGVPGHLVGPIGSCLAKDPSLRPAPTDLLRALIRQGGPRNGGSPSDDAGPGAERTARRGRAVGRRALIGGGAAVAAVGVLAFVVRPGNGLFQPAEPTGGSSPRQPTGGTSPRQTRGGPTSPAPSPSPSGGNTAGEEPFGTPLTDPAKLPGGGAGEPTAVAAAAGVVVCGTAKGVVFGWDTRAPVVRLGDGGGRVTSVAAGSLGGRQVAASGHGDGRMRLWGLDGQSVANHRAGDPIIAVTVASRAIAVSEKYDGMKDLHSVVRLWDVSTGKQIGTPVTEHFQGIRGLAFGRLGGDDVLVTGDGGERVRVWRLADGRLKHSFPTGEIGGIELLACGELKGKPVLVSTHLDATLRVYDLASGKRRKKWKFSDQSPDDRGATALAAGRLGDVPIAAVAHAPAGGQVIVRVWNLDDGEILGVLGPGEGGEIRTLALTERDGRTAVTGADEDGTLRIWSLGPT</sequence>
<keyword evidence="10" id="KW-1185">Reference proteome</keyword>
<dbReference type="InterPro" id="IPR011047">
    <property type="entry name" value="Quinoprotein_ADH-like_sf"/>
</dbReference>
<dbReference type="Gene3D" id="1.10.510.10">
    <property type="entry name" value="Transferase(Phosphotransferase) domain 1"/>
    <property type="match status" value="1"/>
</dbReference>
<keyword evidence="3" id="KW-0547">Nucleotide-binding</keyword>
<dbReference type="InterPro" id="IPR000719">
    <property type="entry name" value="Prot_kinase_dom"/>
</dbReference>
<feature type="domain" description="Protein kinase" evidence="8">
    <location>
        <begin position="18"/>
        <end position="265"/>
    </location>
</feature>
<dbReference type="InterPro" id="IPR011009">
    <property type="entry name" value="Kinase-like_dom_sf"/>
</dbReference>
<dbReference type="Gene3D" id="3.30.200.20">
    <property type="entry name" value="Phosphorylase Kinase, domain 1"/>
    <property type="match status" value="1"/>
</dbReference>
<organism evidence="9 10">
    <name type="scientific">Nonomuraea insulae</name>
    <dbReference type="NCBI Taxonomy" id="1616787"/>
    <lineage>
        <taxon>Bacteria</taxon>
        <taxon>Bacillati</taxon>
        <taxon>Actinomycetota</taxon>
        <taxon>Actinomycetes</taxon>
        <taxon>Streptosporangiales</taxon>
        <taxon>Streptosporangiaceae</taxon>
        <taxon>Nonomuraea</taxon>
    </lineage>
</organism>
<dbReference type="GO" id="GO:0004674">
    <property type="term" value="F:protein serine/threonine kinase activity"/>
    <property type="evidence" value="ECO:0007669"/>
    <property type="project" value="UniProtKB-KW"/>
</dbReference>
<evidence type="ECO:0000259" key="8">
    <source>
        <dbReference type="PROSITE" id="PS50011"/>
    </source>
</evidence>
<dbReference type="RefSeq" id="WP_379518012.1">
    <property type="nucleotide sequence ID" value="NZ_JBHSPA010000038.1"/>
</dbReference>
<feature type="transmembrane region" description="Helical" evidence="7">
    <location>
        <begin position="298"/>
        <end position="316"/>
    </location>
</feature>
<dbReference type="SMART" id="SM00320">
    <property type="entry name" value="WD40"/>
    <property type="match status" value="4"/>
</dbReference>
<dbReference type="PROSITE" id="PS50011">
    <property type="entry name" value="PROTEIN_KINASE_DOM"/>
    <property type="match status" value="1"/>
</dbReference>